<gene>
    <name evidence="6" type="ORF">HMPREF0731_1398</name>
</gene>
<dbReference type="PROSITE" id="PS00108">
    <property type="entry name" value="PROTEIN_KINASE_ST"/>
    <property type="match status" value="1"/>
</dbReference>
<dbReference type="InterPro" id="IPR006016">
    <property type="entry name" value="UspA"/>
</dbReference>
<dbReference type="GO" id="GO:0005524">
    <property type="term" value="F:ATP binding"/>
    <property type="evidence" value="ECO:0007669"/>
    <property type="project" value="UniProtKB-KW"/>
</dbReference>
<keyword evidence="4" id="KW-0067">ATP-binding</keyword>
<dbReference type="PANTHER" id="PTHR43289:SF34">
    <property type="entry name" value="SERINE_THREONINE-PROTEIN KINASE YBDM-RELATED"/>
    <property type="match status" value="1"/>
</dbReference>
<name>D5RJY8_9PROT</name>
<organism evidence="6 7">
    <name type="scientific">Pseudoroseomonas cervicalis ATCC 49957</name>
    <dbReference type="NCBI Taxonomy" id="525371"/>
    <lineage>
        <taxon>Bacteria</taxon>
        <taxon>Pseudomonadati</taxon>
        <taxon>Pseudomonadota</taxon>
        <taxon>Alphaproteobacteria</taxon>
        <taxon>Acetobacterales</taxon>
        <taxon>Roseomonadaceae</taxon>
        <taxon>Roseomonas</taxon>
    </lineage>
</organism>
<dbReference type="InterPro" id="IPR014729">
    <property type="entry name" value="Rossmann-like_a/b/a_fold"/>
</dbReference>
<evidence type="ECO:0000259" key="5">
    <source>
        <dbReference type="PROSITE" id="PS50011"/>
    </source>
</evidence>
<dbReference type="Pfam" id="PF00582">
    <property type="entry name" value="Usp"/>
    <property type="match status" value="1"/>
</dbReference>
<evidence type="ECO:0000256" key="4">
    <source>
        <dbReference type="ARBA" id="ARBA00022840"/>
    </source>
</evidence>
<keyword evidence="3 6" id="KW-0418">Kinase</keyword>
<dbReference type="Gene3D" id="3.30.200.20">
    <property type="entry name" value="Phosphorylase Kinase, domain 1"/>
    <property type="match status" value="1"/>
</dbReference>
<accession>D5RJY8</accession>
<dbReference type="InterPro" id="IPR000719">
    <property type="entry name" value="Prot_kinase_dom"/>
</dbReference>
<evidence type="ECO:0000256" key="2">
    <source>
        <dbReference type="ARBA" id="ARBA00022741"/>
    </source>
</evidence>
<sequence length="497" mass="54935">MRWRQPPRASAPPACRSGWPRGCRRDAEMALPRLPPGTVLDGFTLGPLLHKGGMAGLYETTHPDWPDTKLLMKLPRLQEGEDPAAIVSFEMELMILPRLSGPHVPRFIAARGFEAQPYLVMERIEGASLRPMLEDLPRPIAEVADLGARIARALDSLHRQHVVHLDVKPSNILLRPDGRVVLIDFGLSHHAHLPDLMREEFRLPYGTAPYMAPEQVMGLRGDPRSDLFALGVLLYFFTTGARPFGDPQRLSGLKRRLWRDPVPPRALRPDCPPWLQETILRCLEVDPARRHPSAAQLAFDLAQPEQVALTARAAKLRRDGWAAVIRRRFNPEAQPVFRLPGPARQQARAPILAVAVDLADPPKTPPEALRDAVARILATLPGARLACLTVQKQNLVAPDSDLDREGRNRHALALAGLKHWAAPLGLPEERVSCHVLEAVSVPAALLDYVTANRVDHVVLGCRPPAQRPRWSGSVSAELAEKAPCSVTVVRQRPAAEP</sequence>
<keyword evidence="2" id="KW-0547">Nucleotide-binding</keyword>
<evidence type="ECO:0000313" key="7">
    <source>
        <dbReference type="Proteomes" id="UP000005324"/>
    </source>
</evidence>
<comment type="caution">
    <text evidence="6">The sequence shown here is derived from an EMBL/GenBank/DDBJ whole genome shotgun (WGS) entry which is preliminary data.</text>
</comment>
<feature type="domain" description="Protein kinase" evidence="5">
    <location>
        <begin position="43"/>
        <end position="309"/>
    </location>
</feature>
<evidence type="ECO:0000313" key="6">
    <source>
        <dbReference type="EMBL" id="EFH12376.1"/>
    </source>
</evidence>
<dbReference type="AlphaFoldDB" id="D5RJY8"/>
<dbReference type="Proteomes" id="UP000005324">
    <property type="component" value="Unassembled WGS sequence"/>
</dbReference>
<dbReference type="EMBL" id="ADVL01000233">
    <property type="protein sequence ID" value="EFH12376.1"/>
    <property type="molecule type" value="Genomic_DNA"/>
</dbReference>
<evidence type="ECO:0000256" key="1">
    <source>
        <dbReference type="ARBA" id="ARBA00022679"/>
    </source>
</evidence>
<keyword evidence="7" id="KW-1185">Reference proteome</keyword>
<evidence type="ECO:0000256" key="3">
    <source>
        <dbReference type="ARBA" id="ARBA00022777"/>
    </source>
</evidence>
<keyword evidence="1" id="KW-0808">Transferase</keyword>
<dbReference type="PANTHER" id="PTHR43289">
    <property type="entry name" value="MITOGEN-ACTIVATED PROTEIN KINASE KINASE KINASE 20-RELATED"/>
    <property type="match status" value="1"/>
</dbReference>
<protein>
    <submittedName>
        <fullName evidence="6">Kinase domain protein</fullName>
    </submittedName>
</protein>
<proteinExistence type="predicted"/>
<dbReference type="CDD" id="cd14014">
    <property type="entry name" value="STKc_PknB_like"/>
    <property type="match status" value="1"/>
</dbReference>
<dbReference type="PROSITE" id="PS50011">
    <property type="entry name" value="PROTEIN_KINASE_DOM"/>
    <property type="match status" value="1"/>
</dbReference>
<dbReference type="SUPFAM" id="SSF56112">
    <property type="entry name" value="Protein kinase-like (PK-like)"/>
    <property type="match status" value="1"/>
</dbReference>
<dbReference type="Gene3D" id="3.40.50.620">
    <property type="entry name" value="HUPs"/>
    <property type="match status" value="1"/>
</dbReference>
<dbReference type="CDD" id="cd00293">
    <property type="entry name" value="USP-like"/>
    <property type="match status" value="1"/>
</dbReference>
<dbReference type="Gene3D" id="1.10.510.10">
    <property type="entry name" value="Transferase(Phosphotransferase) domain 1"/>
    <property type="match status" value="1"/>
</dbReference>
<reference evidence="6 7" key="1">
    <citation type="submission" date="2010-04" db="EMBL/GenBank/DDBJ databases">
        <authorList>
            <person name="Qin X."/>
            <person name="Bachman B."/>
            <person name="Battles P."/>
            <person name="Bell A."/>
            <person name="Bess C."/>
            <person name="Bickham C."/>
            <person name="Chaboub L."/>
            <person name="Chen D."/>
            <person name="Coyle M."/>
            <person name="Deiros D.R."/>
            <person name="Dinh H."/>
            <person name="Forbes L."/>
            <person name="Fowler G."/>
            <person name="Francisco L."/>
            <person name="Fu Q."/>
            <person name="Gubbala S."/>
            <person name="Hale W."/>
            <person name="Han Y."/>
            <person name="Hemphill L."/>
            <person name="Highlander S.K."/>
            <person name="Hirani K."/>
            <person name="Hogues M."/>
            <person name="Jackson L."/>
            <person name="Jakkamsetti A."/>
            <person name="Javaid M."/>
            <person name="Jiang H."/>
            <person name="Korchina V."/>
            <person name="Kovar C."/>
            <person name="Lara F."/>
            <person name="Lee S."/>
            <person name="Mata R."/>
            <person name="Mathew T."/>
            <person name="Moen C."/>
            <person name="Morales K."/>
            <person name="Munidasa M."/>
            <person name="Nazareth L."/>
            <person name="Ngo R."/>
            <person name="Nguyen L."/>
            <person name="Okwuonu G."/>
            <person name="Ongeri F."/>
            <person name="Patil S."/>
            <person name="Petrosino J."/>
            <person name="Pham C."/>
            <person name="Pham P."/>
            <person name="Pu L.-L."/>
            <person name="Puazo M."/>
            <person name="Raj R."/>
            <person name="Reid J."/>
            <person name="Rouhana J."/>
            <person name="Saada N."/>
            <person name="Shang Y."/>
            <person name="Simmons D."/>
            <person name="Thornton R."/>
            <person name="Warren J."/>
            <person name="Weissenberger G."/>
            <person name="Zhang J."/>
            <person name="Zhang L."/>
            <person name="Zhou C."/>
            <person name="Zhu D."/>
            <person name="Muzny D."/>
            <person name="Worley K."/>
            <person name="Gibbs R."/>
        </authorList>
    </citation>
    <scope>NUCLEOTIDE SEQUENCE [LARGE SCALE GENOMIC DNA]</scope>
    <source>
        <strain evidence="6 7">ATCC 49957</strain>
    </source>
</reference>
<dbReference type="Pfam" id="PF00069">
    <property type="entry name" value="Pkinase"/>
    <property type="match status" value="1"/>
</dbReference>
<dbReference type="HOGENOM" id="CLU_586145_0_0_5"/>
<dbReference type="InterPro" id="IPR011009">
    <property type="entry name" value="Kinase-like_dom_sf"/>
</dbReference>
<dbReference type="InterPro" id="IPR008271">
    <property type="entry name" value="Ser/Thr_kinase_AS"/>
</dbReference>
<dbReference type="GO" id="GO:0004674">
    <property type="term" value="F:protein serine/threonine kinase activity"/>
    <property type="evidence" value="ECO:0007669"/>
    <property type="project" value="TreeGrafter"/>
</dbReference>
<dbReference type="SUPFAM" id="SSF52402">
    <property type="entry name" value="Adenine nucleotide alpha hydrolases-like"/>
    <property type="match status" value="1"/>
</dbReference>
<dbReference type="SMART" id="SM00220">
    <property type="entry name" value="S_TKc"/>
    <property type="match status" value="1"/>
</dbReference>